<dbReference type="FunFam" id="1.10.287.950:FF:000001">
    <property type="entry name" value="Methyl-accepting chemotaxis sensory transducer"/>
    <property type="match status" value="1"/>
</dbReference>
<feature type="transmembrane region" description="Helical" evidence="4">
    <location>
        <begin position="42"/>
        <end position="61"/>
    </location>
</feature>
<dbReference type="Pfam" id="PF00015">
    <property type="entry name" value="MCPsignal"/>
    <property type="match status" value="1"/>
</dbReference>
<proteinExistence type="inferred from homology"/>
<protein>
    <recommendedName>
        <fullName evidence="9">Methyl-accepting chemotaxis protein</fullName>
    </recommendedName>
</protein>
<name>A0A2M7JE61_9BACT</name>
<gene>
    <name evidence="7" type="ORF">COZ71_01940</name>
</gene>
<dbReference type="CDD" id="cd06225">
    <property type="entry name" value="HAMP"/>
    <property type="match status" value="2"/>
</dbReference>
<evidence type="ECO:0000256" key="1">
    <source>
        <dbReference type="ARBA" id="ARBA00023224"/>
    </source>
</evidence>
<dbReference type="GO" id="GO:0007165">
    <property type="term" value="P:signal transduction"/>
    <property type="evidence" value="ECO:0007669"/>
    <property type="project" value="UniProtKB-KW"/>
</dbReference>
<evidence type="ECO:0000313" key="7">
    <source>
        <dbReference type="EMBL" id="PIX17704.1"/>
    </source>
</evidence>
<feature type="transmembrane region" description="Helical" evidence="4">
    <location>
        <begin position="300"/>
        <end position="321"/>
    </location>
</feature>
<dbReference type="SMART" id="SM00283">
    <property type="entry name" value="MA"/>
    <property type="match status" value="1"/>
</dbReference>
<keyword evidence="4" id="KW-0812">Transmembrane</keyword>
<dbReference type="PANTHER" id="PTHR32089">
    <property type="entry name" value="METHYL-ACCEPTING CHEMOTAXIS PROTEIN MCPB"/>
    <property type="match status" value="1"/>
</dbReference>
<dbReference type="Proteomes" id="UP000229297">
    <property type="component" value="Unassembled WGS sequence"/>
</dbReference>
<dbReference type="InterPro" id="IPR003660">
    <property type="entry name" value="HAMP_dom"/>
</dbReference>
<dbReference type="SMART" id="SM00304">
    <property type="entry name" value="HAMP"/>
    <property type="match status" value="2"/>
</dbReference>
<evidence type="ECO:0000256" key="4">
    <source>
        <dbReference type="SAM" id="Phobius"/>
    </source>
</evidence>
<dbReference type="GO" id="GO:0016020">
    <property type="term" value="C:membrane"/>
    <property type="evidence" value="ECO:0007669"/>
    <property type="project" value="InterPro"/>
</dbReference>
<keyword evidence="4" id="KW-0472">Membrane</keyword>
<keyword evidence="4" id="KW-1133">Transmembrane helix</keyword>
<comment type="similarity">
    <text evidence="2">Belongs to the methyl-accepting chemotaxis (MCP) protein family.</text>
</comment>
<dbReference type="CDD" id="cd11386">
    <property type="entry name" value="MCP_signal"/>
    <property type="match status" value="1"/>
</dbReference>
<dbReference type="PROSITE" id="PS50885">
    <property type="entry name" value="HAMP"/>
    <property type="match status" value="2"/>
</dbReference>
<sequence>MKSAIHSKIMLTVSLIMLFGTVINTVFTLVSIKMTPERLQSLLVITAIETPIIIGIALLLIRRWLGPIMEFLDEIEDNVNKASIEVARRARLVALHMPVRIVILQFVATLIIGASAGAWMRMRYGHLSGWESVAILLSTFVNSVNAAVLQFYLIIRFLEPVLRFTTLAGAASEDKKGVEGINFAVKTQIAVQSLMLMSLFLGSVMFINFTSNVLEERLKSQAEQMMADGTKKIELLQKTGLATQDELNNVVTDMKFGPMGYSFILDPKGETIPSSSIQPINSEILGRIAQVKEKGKYEDVAKGIMTIYTPINGLGILAMTYHASDFSQPINQMWGWLLCFTLIIVIAGFFYTYFITRDISIPINRLIDGSRRIADGDLTHVTTVVTGDEVGVMANISNKMMNTVRNLMDSTNKISEERAKEHEHLQTSISNLLEVVNATSHGDLTKTSSVNSDDEIGQLSRACNKMITDLRELIEQIKAAAIQISSSSSEILATSQQQATGSTEQATSVAEVTVTVEQLANTSKQIAENADSVVKMAEDTLHNAQMGQDCVGNVITSMEDIRDKTQTSAKRILSLGEKSQKIGNVLEMINNIAAETKLIAFNAAIEAARAGEAGKGFAVVAVEVKKLAENVVDSTKTIKEIITEIQSLTNASVMAIEEEVKRVERGGQLAKTAGDSLSEILDMVDHTTKSSKQISIATQQQQTASEQVVSTMREIADVSKQSAVGSRQSITASSEMSTLSQKLSNAVGRFIVEGK</sequence>
<feature type="domain" description="HAMP" evidence="6">
    <location>
        <begin position="423"/>
        <end position="475"/>
    </location>
</feature>
<evidence type="ECO:0000256" key="2">
    <source>
        <dbReference type="ARBA" id="ARBA00029447"/>
    </source>
</evidence>
<feature type="transmembrane region" description="Helical" evidence="4">
    <location>
        <begin position="12"/>
        <end position="30"/>
    </location>
</feature>
<dbReference type="PANTHER" id="PTHR32089:SF112">
    <property type="entry name" value="LYSOZYME-LIKE PROTEIN-RELATED"/>
    <property type="match status" value="1"/>
</dbReference>
<dbReference type="EMBL" id="PFIC01000055">
    <property type="protein sequence ID" value="PIX17704.1"/>
    <property type="molecule type" value="Genomic_DNA"/>
</dbReference>
<dbReference type="SUPFAM" id="SSF158472">
    <property type="entry name" value="HAMP domain-like"/>
    <property type="match status" value="1"/>
</dbReference>
<feature type="transmembrane region" description="Helical" evidence="4">
    <location>
        <begin position="189"/>
        <end position="209"/>
    </location>
</feature>
<dbReference type="AlphaFoldDB" id="A0A2M7JE61"/>
<feature type="domain" description="HAMP" evidence="6">
    <location>
        <begin position="357"/>
        <end position="409"/>
    </location>
</feature>
<accession>A0A2M7JE61</accession>
<feature type="transmembrane region" description="Helical" evidence="4">
    <location>
        <begin position="333"/>
        <end position="355"/>
    </location>
</feature>
<evidence type="ECO:0000259" key="6">
    <source>
        <dbReference type="PROSITE" id="PS50885"/>
    </source>
</evidence>
<feature type="transmembrane region" description="Helical" evidence="4">
    <location>
        <begin position="132"/>
        <end position="155"/>
    </location>
</feature>
<dbReference type="Pfam" id="PF00672">
    <property type="entry name" value="HAMP"/>
    <property type="match status" value="2"/>
</dbReference>
<dbReference type="PROSITE" id="PS50111">
    <property type="entry name" value="CHEMOTAXIS_TRANSDUC_2"/>
    <property type="match status" value="1"/>
</dbReference>
<reference evidence="8" key="1">
    <citation type="submission" date="2017-09" db="EMBL/GenBank/DDBJ databases">
        <title>Depth-based differentiation of microbial function through sediment-hosted aquifers and enrichment of novel symbionts in the deep terrestrial subsurface.</title>
        <authorList>
            <person name="Probst A.J."/>
            <person name="Ladd B."/>
            <person name="Jarett J.K."/>
            <person name="Geller-Mcgrath D.E."/>
            <person name="Sieber C.M.K."/>
            <person name="Emerson J.B."/>
            <person name="Anantharaman K."/>
            <person name="Thomas B.C."/>
            <person name="Malmstrom R."/>
            <person name="Stieglmeier M."/>
            <person name="Klingl A."/>
            <person name="Woyke T."/>
            <person name="Ryan C.M."/>
            <person name="Banfield J.F."/>
        </authorList>
    </citation>
    <scope>NUCLEOTIDE SEQUENCE [LARGE SCALE GENOMIC DNA]</scope>
</reference>
<comment type="caution">
    <text evidence="7">The sequence shown here is derived from an EMBL/GenBank/DDBJ whole genome shotgun (WGS) entry which is preliminary data.</text>
</comment>
<dbReference type="GO" id="GO:0006935">
    <property type="term" value="P:chemotaxis"/>
    <property type="evidence" value="ECO:0007669"/>
    <property type="project" value="UniProtKB-ARBA"/>
</dbReference>
<evidence type="ECO:0000256" key="3">
    <source>
        <dbReference type="PROSITE-ProRule" id="PRU00284"/>
    </source>
</evidence>
<dbReference type="Gene3D" id="1.10.287.950">
    <property type="entry name" value="Methyl-accepting chemotaxis protein"/>
    <property type="match status" value="1"/>
</dbReference>
<feature type="transmembrane region" description="Helical" evidence="4">
    <location>
        <begin position="101"/>
        <end position="120"/>
    </location>
</feature>
<dbReference type="SUPFAM" id="SSF58104">
    <property type="entry name" value="Methyl-accepting chemotaxis protein (MCP) signaling domain"/>
    <property type="match status" value="1"/>
</dbReference>
<evidence type="ECO:0008006" key="9">
    <source>
        <dbReference type="Google" id="ProtNLM"/>
    </source>
</evidence>
<feature type="domain" description="Methyl-accepting transducer" evidence="5">
    <location>
        <begin position="480"/>
        <end position="716"/>
    </location>
</feature>
<organism evidence="7 8">
    <name type="scientific">Candidatus Desantisbacteria bacterium CG_4_8_14_3_um_filter_40_12</name>
    <dbReference type="NCBI Taxonomy" id="1974545"/>
    <lineage>
        <taxon>Bacteria</taxon>
        <taxon>Candidatus Desantisiibacteriota</taxon>
    </lineage>
</organism>
<keyword evidence="1 3" id="KW-0807">Transducer</keyword>
<evidence type="ECO:0000313" key="8">
    <source>
        <dbReference type="Proteomes" id="UP000229297"/>
    </source>
</evidence>
<dbReference type="InterPro" id="IPR004089">
    <property type="entry name" value="MCPsignal_dom"/>
</dbReference>
<dbReference type="Gene3D" id="6.10.340.10">
    <property type="match status" value="1"/>
</dbReference>
<evidence type="ECO:0000259" key="5">
    <source>
        <dbReference type="PROSITE" id="PS50111"/>
    </source>
</evidence>